<proteinExistence type="predicted"/>
<keyword evidence="1" id="KW-0812">Transmembrane</keyword>
<feature type="transmembrane region" description="Helical" evidence="1">
    <location>
        <begin position="59"/>
        <end position="78"/>
    </location>
</feature>
<keyword evidence="3" id="KW-1185">Reference proteome</keyword>
<accession>A0A975LC08</accession>
<dbReference type="Proteomes" id="UP000682416">
    <property type="component" value="Chromosome"/>
</dbReference>
<dbReference type="AlphaFoldDB" id="A0A975LC08"/>
<evidence type="ECO:0000256" key="1">
    <source>
        <dbReference type="SAM" id="Phobius"/>
    </source>
</evidence>
<name>A0A975LC08_9ACTN</name>
<dbReference type="SUPFAM" id="SSF52540">
    <property type="entry name" value="P-loop containing nucleoside triphosphate hydrolases"/>
    <property type="match status" value="1"/>
</dbReference>
<organism evidence="2 3">
    <name type="scientific">Nocardiopsis eucommiae</name>
    <dbReference type="NCBI Taxonomy" id="2831970"/>
    <lineage>
        <taxon>Bacteria</taxon>
        <taxon>Bacillati</taxon>
        <taxon>Actinomycetota</taxon>
        <taxon>Actinomycetes</taxon>
        <taxon>Streptosporangiales</taxon>
        <taxon>Nocardiopsidaceae</taxon>
        <taxon>Nocardiopsis</taxon>
    </lineage>
</organism>
<feature type="transmembrane region" description="Helical" evidence="1">
    <location>
        <begin position="7"/>
        <end position="26"/>
    </location>
</feature>
<sequence>MADTLELYPLFGVGAALVGGITTFLVSGMDDRETLVVHEAQWAAAGGWMTWALWSSSPWWGPVGLVLLATGSVIGAALGPMAKRHAAAPAKESSGGLVVGSTSRRNLDWVNRLNRVCGIQGAQCDTVEWDNAAGYDVTVVLPEGGATRKDITAHTDALASDADLPDGCSIRVVASGKGRRTALLRVGTVNRLKETILYPKDKPWTSTLDPKTFGEAASGDLAQAHLRESSQLIVGPPGSGKTTQLQVLTAECAKTTDGLVWHLDLNGGGLSQPWVDAWIDGKVQRCPIDWPASTEDECVRALKAAIRIAKHRKTAYRKRKREANVSLLPIGADLPAISVILDEGAQATSNRKIVPLLEELQNIARDSAVILRLSALSPTGDMVPPPMRRNTGTRTAMYSPDEELYSFLSGWTAGRAMGNDDLAGKGTGFLVDQGGAPLPFRGYNITPAMIEEIAVDVARNRVELDLASRKAAGDDYATRWSRARVAFDPSMEDDSVDEELDSDDVMDALADELGDEDWTAGWGDPFGDDEDPRTTVREVPVTSTLPAAEEAPAVDTPVDDILVGALRVMADAGSDRATREQLAARLTGGDEELLRSRMKQAGCKPVHSLKVDGKDARGWYRRDIEEALAVTPA</sequence>
<evidence type="ECO:0008006" key="4">
    <source>
        <dbReference type="Google" id="ProtNLM"/>
    </source>
</evidence>
<reference evidence="2" key="1">
    <citation type="submission" date="2021-05" db="EMBL/GenBank/DDBJ databases">
        <authorList>
            <person name="Kaiqin L."/>
            <person name="Jian G."/>
        </authorList>
    </citation>
    <scope>NUCLEOTIDE SEQUENCE</scope>
    <source>
        <strain evidence="2">HDS5</strain>
    </source>
</reference>
<keyword evidence="1" id="KW-1133">Transmembrane helix</keyword>
<evidence type="ECO:0000313" key="2">
    <source>
        <dbReference type="EMBL" id="QVJ03104.1"/>
    </source>
</evidence>
<dbReference type="InterPro" id="IPR027417">
    <property type="entry name" value="P-loop_NTPase"/>
</dbReference>
<dbReference type="Gene3D" id="3.40.50.300">
    <property type="entry name" value="P-loop containing nucleotide triphosphate hydrolases"/>
    <property type="match status" value="1"/>
</dbReference>
<protein>
    <recommendedName>
        <fullName evidence="4">FtsK domain-containing protein</fullName>
    </recommendedName>
</protein>
<keyword evidence="1" id="KW-0472">Membrane</keyword>
<evidence type="ECO:0000313" key="3">
    <source>
        <dbReference type="Proteomes" id="UP000682416"/>
    </source>
</evidence>
<dbReference type="EMBL" id="CP074402">
    <property type="protein sequence ID" value="QVJ03104.1"/>
    <property type="molecule type" value="Genomic_DNA"/>
</dbReference>
<gene>
    <name evidence="2" type="ORF">KGD82_13800</name>
</gene>
<dbReference type="KEGG" id="nec:KGD82_13800"/>